<evidence type="ECO:0000259" key="2">
    <source>
        <dbReference type="Pfam" id="PF13191"/>
    </source>
</evidence>
<dbReference type="PANTHER" id="PTHR19860:SF14">
    <property type="entry name" value="DUF4062 DOMAIN-CONTAINING PROTEIN"/>
    <property type="match status" value="1"/>
</dbReference>
<dbReference type="Gene3D" id="1.25.40.10">
    <property type="entry name" value="Tetratricopeptide repeat domain"/>
    <property type="match status" value="2"/>
</dbReference>
<dbReference type="Gene3D" id="3.40.50.300">
    <property type="entry name" value="P-loop containing nucleotide triphosphate hydrolases"/>
    <property type="match status" value="1"/>
</dbReference>
<dbReference type="GO" id="GO:0080008">
    <property type="term" value="C:Cul4-RING E3 ubiquitin ligase complex"/>
    <property type="evidence" value="ECO:0007669"/>
    <property type="project" value="TreeGrafter"/>
</dbReference>
<dbReference type="InterPro" id="IPR027417">
    <property type="entry name" value="P-loop_NTPase"/>
</dbReference>
<dbReference type="InterPro" id="IPR041664">
    <property type="entry name" value="AAA_16"/>
</dbReference>
<keyword evidence="1" id="KW-0677">Repeat</keyword>
<gene>
    <name evidence="4" type="ORF">NP493_342g00013</name>
</gene>
<evidence type="ECO:0008006" key="6">
    <source>
        <dbReference type="Google" id="ProtNLM"/>
    </source>
</evidence>
<dbReference type="InterPro" id="IPR011990">
    <property type="entry name" value="TPR-like_helical_dom_sf"/>
</dbReference>
<name>A0AAD9NW95_RIDPI</name>
<accession>A0AAD9NW95</accession>
<dbReference type="SUPFAM" id="SSF52540">
    <property type="entry name" value="P-loop containing nucleoside triphosphate hydrolases"/>
    <property type="match status" value="1"/>
</dbReference>
<feature type="domain" description="Orc1-like AAA ATPase" evidence="2">
    <location>
        <begin position="302"/>
        <end position="438"/>
    </location>
</feature>
<dbReference type="PANTHER" id="PTHR19860">
    <property type="entry name" value="DDB1- AND CUL4-ASSOCIATED FACTOR 12-RELATED"/>
    <property type="match status" value="1"/>
</dbReference>
<organism evidence="4 5">
    <name type="scientific">Ridgeia piscesae</name>
    <name type="common">Tubeworm</name>
    <dbReference type="NCBI Taxonomy" id="27915"/>
    <lineage>
        <taxon>Eukaryota</taxon>
        <taxon>Metazoa</taxon>
        <taxon>Spiralia</taxon>
        <taxon>Lophotrochozoa</taxon>
        <taxon>Annelida</taxon>
        <taxon>Polychaeta</taxon>
        <taxon>Sedentaria</taxon>
        <taxon>Canalipalpata</taxon>
        <taxon>Sabellida</taxon>
        <taxon>Siboglinidae</taxon>
        <taxon>Ridgeia</taxon>
    </lineage>
</organism>
<evidence type="ECO:0000313" key="4">
    <source>
        <dbReference type="EMBL" id="KAK2182649.1"/>
    </source>
</evidence>
<dbReference type="EMBL" id="JAODUO010000342">
    <property type="protein sequence ID" value="KAK2182649.1"/>
    <property type="molecule type" value="Genomic_DNA"/>
</dbReference>
<dbReference type="Proteomes" id="UP001209878">
    <property type="component" value="Unassembled WGS sequence"/>
</dbReference>
<sequence length="1030" mass="117988">MGCGTSQVSYVQISSKDPNFVSVIEAWEQAQSTIEKSKRGLFGGPQTKLVIRRTGWKTIRIFVSSTFKDFHQEREILVKKVFPALRTWCEPRRLYLVECDLRWGVPKDYSEEFTLRTCLGEIDRCREDNIMPFFLNMTSERIGWIPLSDQVPSSIRDEYEWIEGLSVTEMEILHGAYRADNPNALFMLRDDSFLAGLPEEWKADFVDQQELAPLKLMVLKDRIRQRFPSERLVHYHMEFSGIDPDSQKPKLIDSDGKFSKAVYDFFQKRISLQYPLEQTQLDPYQHVKEQHEAFMKSRCDFVFGRDDVLKQIDSYVCLPANHVPLMLLGNAGTGKSSVMCRAADQAVNKALTGNIHGGGRTRWHVFYHFVGAVPGSTELFAMLKRLLLEMAVVSRATMPTSLETAVQLTCGALTNVNTKPIVIFIDALNQFDEDQAASIVSWMPRKLAPHVRCVFAMITDTPQHKALTVREPAPQELYLQPLTRDTGQEIVEQLLAKYGKRLDANQMCTLLDKESSINPLWLSIAVEELRVYGNFRKVSEKIEQLADGLLELEIQVLERFEHESGGELLVATLSLLEVSARGLLETELLVMLADYDNLMPQEKGGEKRDEGKEKRQDVGKLPAAKWAVVYGALRPFLRPFGESGEGRLDFYHRSLSKAVRKRYFCGTDEADVAAIYNWWHAKLADFFETTGANVQRKIEEYPVHLIAIHDQERLEKFLVEWEVFEHLFDEEYSYKLLQLWREGSDLTRLRDSYLTSINNLANAPDTTKDRLSRKLEEVAELLVQSGNYTQAAELAEKAMALERKELGSRPERMSELYFLLAYVQDEIMKLEEYMYRSQLPQMRKIVDNYEAAAKLLRQLPGDFNKMKLARTLNRLSFYFSGYALRGGDDYLHADSAKEKALTAIETAIETLKELNDEPHIADALVTKGVAYGGAVSGQIKAYKEAETLALRVVGENNPITDRLYLNMAIYYEEIGDYRLAYDNFRKWYGVCCELYGKKHPKTARPIGTLREPTYKNIANRLGDDIPDLPE</sequence>
<evidence type="ECO:0000256" key="1">
    <source>
        <dbReference type="ARBA" id="ARBA00022737"/>
    </source>
</evidence>
<dbReference type="SUPFAM" id="SSF48452">
    <property type="entry name" value="TPR-like"/>
    <property type="match status" value="1"/>
</dbReference>
<reference evidence="4" key="1">
    <citation type="journal article" date="2023" name="Mol. Biol. Evol.">
        <title>Third-Generation Sequencing Reveals the Adaptive Role of the Epigenome in Three Deep-Sea Polychaetes.</title>
        <authorList>
            <person name="Perez M."/>
            <person name="Aroh O."/>
            <person name="Sun Y."/>
            <person name="Lan Y."/>
            <person name="Juniper S.K."/>
            <person name="Young C.R."/>
            <person name="Angers B."/>
            <person name="Qian P.Y."/>
        </authorList>
    </citation>
    <scope>NUCLEOTIDE SEQUENCE</scope>
    <source>
        <strain evidence="4">R07B-5</strain>
    </source>
</reference>
<proteinExistence type="predicted"/>
<dbReference type="InterPro" id="IPR025139">
    <property type="entry name" value="DUF4062"/>
</dbReference>
<dbReference type="AlphaFoldDB" id="A0AAD9NW95"/>
<dbReference type="InterPro" id="IPR051191">
    <property type="entry name" value="DCAF12"/>
</dbReference>
<feature type="domain" description="DUF4062" evidence="3">
    <location>
        <begin position="60"/>
        <end position="160"/>
    </location>
</feature>
<evidence type="ECO:0000313" key="5">
    <source>
        <dbReference type="Proteomes" id="UP001209878"/>
    </source>
</evidence>
<protein>
    <recommendedName>
        <fullName evidence="6">NACHT domain-containing protein</fullName>
    </recommendedName>
</protein>
<dbReference type="Pfam" id="PF13191">
    <property type="entry name" value="AAA_16"/>
    <property type="match status" value="1"/>
</dbReference>
<keyword evidence="5" id="KW-1185">Reference proteome</keyword>
<comment type="caution">
    <text evidence="4">The sequence shown here is derived from an EMBL/GenBank/DDBJ whole genome shotgun (WGS) entry which is preliminary data.</text>
</comment>
<evidence type="ECO:0000259" key="3">
    <source>
        <dbReference type="Pfam" id="PF13271"/>
    </source>
</evidence>
<dbReference type="Pfam" id="PF13271">
    <property type="entry name" value="DUF4062"/>
    <property type="match status" value="1"/>
</dbReference>